<feature type="region of interest" description="Disordered" evidence="1">
    <location>
        <begin position="68"/>
        <end position="87"/>
    </location>
</feature>
<proteinExistence type="predicted"/>
<keyword evidence="3" id="KW-1185">Reference proteome</keyword>
<dbReference type="OrthoDB" id="7778431at2"/>
<dbReference type="STRING" id="996342.SAMN05443551_3163"/>
<reference evidence="2 3" key="1">
    <citation type="submission" date="2016-11" db="EMBL/GenBank/DDBJ databases">
        <authorList>
            <person name="Jaros S."/>
            <person name="Januszkiewicz K."/>
            <person name="Wedrychowicz H."/>
        </authorList>
    </citation>
    <scope>NUCLEOTIDE SEQUENCE [LARGE SCALE GENOMIC DNA]</scope>
    <source>
        <strain evidence="2 3">DSM 29431</strain>
    </source>
</reference>
<feature type="compositionally biased region" description="Basic residues" evidence="1">
    <location>
        <begin position="76"/>
        <end position="87"/>
    </location>
</feature>
<evidence type="ECO:0000313" key="3">
    <source>
        <dbReference type="Proteomes" id="UP000184221"/>
    </source>
</evidence>
<dbReference type="RefSeq" id="WP_072778952.1">
    <property type="nucleotide sequence ID" value="NZ_FQXC01000004.1"/>
</dbReference>
<organism evidence="2 3">
    <name type="scientific">Marivita hallyeonensis</name>
    <dbReference type="NCBI Taxonomy" id="996342"/>
    <lineage>
        <taxon>Bacteria</taxon>
        <taxon>Pseudomonadati</taxon>
        <taxon>Pseudomonadota</taxon>
        <taxon>Alphaproteobacteria</taxon>
        <taxon>Rhodobacterales</taxon>
        <taxon>Roseobacteraceae</taxon>
        <taxon>Marivita</taxon>
    </lineage>
</organism>
<name>A0A1M5VZD2_9RHOB</name>
<sequence>MRKGDATDPKGLIAEAFKIDGITYEECRSIFLDWALAVPVDADSQSLIKTLLDRHPEDGHPMRQVLEEGLASMNAPRRRGGWKGRRS</sequence>
<dbReference type="Proteomes" id="UP000184221">
    <property type="component" value="Unassembled WGS sequence"/>
</dbReference>
<evidence type="ECO:0000313" key="2">
    <source>
        <dbReference type="EMBL" id="SHH80540.1"/>
    </source>
</evidence>
<accession>A0A1M5VZD2</accession>
<evidence type="ECO:0000256" key="1">
    <source>
        <dbReference type="SAM" id="MobiDB-lite"/>
    </source>
</evidence>
<protein>
    <submittedName>
        <fullName evidence="2">Uncharacterized protein</fullName>
    </submittedName>
</protein>
<dbReference type="EMBL" id="FQXC01000004">
    <property type="protein sequence ID" value="SHH80540.1"/>
    <property type="molecule type" value="Genomic_DNA"/>
</dbReference>
<gene>
    <name evidence="2" type="ORF">SAMN05443551_3163</name>
</gene>
<dbReference type="AlphaFoldDB" id="A0A1M5VZD2"/>